<proteinExistence type="predicted"/>
<dbReference type="InterPro" id="IPR008271">
    <property type="entry name" value="Ser/Thr_kinase_AS"/>
</dbReference>
<evidence type="ECO:0000256" key="3">
    <source>
        <dbReference type="ARBA" id="ARBA00022741"/>
    </source>
</evidence>
<protein>
    <recommendedName>
        <fullName evidence="7">Protein kinase domain-containing protein</fullName>
    </recommendedName>
</protein>
<comment type="caution">
    <text evidence="8">The sequence shown here is derived from an EMBL/GenBank/DDBJ whole genome shotgun (WGS) entry which is preliminary data.</text>
</comment>
<evidence type="ECO:0000256" key="1">
    <source>
        <dbReference type="ARBA" id="ARBA00022527"/>
    </source>
</evidence>
<dbReference type="Proteomes" id="UP001162031">
    <property type="component" value="Unassembled WGS sequence"/>
</dbReference>
<dbReference type="PROSITE" id="PS50011">
    <property type="entry name" value="PROTEIN_KINASE_DOM"/>
    <property type="match status" value="1"/>
</dbReference>
<dbReference type="PANTHER" id="PTHR22974">
    <property type="entry name" value="MIXED LINEAGE PROTEIN KINASE"/>
    <property type="match status" value="1"/>
</dbReference>
<dbReference type="SMART" id="SM00220">
    <property type="entry name" value="S_TKc"/>
    <property type="match status" value="1"/>
</dbReference>
<organism evidence="8 9">
    <name type="scientific">Hyaloperonospora brassicae</name>
    <name type="common">Brassica downy mildew</name>
    <name type="synonym">Peronospora brassicae</name>
    <dbReference type="NCBI Taxonomy" id="162125"/>
    <lineage>
        <taxon>Eukaryota</taxon>
        <taxon>Sar</taxon>
        <taxon>Stramenopiles</taxon>
        <taxon>Oomycota</taxon>
        <taxon>Peronosporomycetes</taxon>
        <taxon>Peronosporales</taxon>
        <taxon>Peronosporaceae</taxon>
        <taxon>Hyaloperonospora</taxon>
    </lineage>
</organism>
<evidence type="ECO:0000256" key="5">
    <source>
        <dbReference type="ARBA" id="ARBA00022840"/>
    </source>
</evidence>
<feature type="domain" description="Protein kinase" evidence="7">
    <location>
        <begin position="305"/>
        <end position="565"/>
    </location>
</feature>
<reference evidence="8" key="1">
    <citation type="submission" date="2022-12" db="EMBL/GenBank/DDBJ databases">
        <authorList>
            <person name="Webb A."/>
        </authorList>
    </citation>
    <scope>NUCLEOTIDE SEQUENCE</scope>
    <source>
        <strain evidence="8">Hp1</strain>
    </source>
</reference>
<evidence type="ECO:0000313" key="8">
    <source>
        <dbReference type="EMBL" id="CAI5735037.1"/>
    </source>
</evidence>
<evidence type="ECO:0000256" key="2">
    <source>
        <dbReference type="ARBA" id="ARBA00022679"/>
    </source>
</evidence>
<keyword evidence="1" id="KW-0723">Serine/threonine-protein kinase</keyword>
<dbReference type="Pfam" id="PF00069">
    <property type="entry name" value="Pkinase"/>
    <property type="match status" value="1"/>
</dbReference>
<dbReference type="GO" id="GO:0005524">
    <property type="term" value="F:ATP binding"/>
    <property type="evidence" value="ECO:0007669"/>
    <property type="project" value="UniProtKB-KW"/>
</dbReference>
<name>A0AAV0UDY1_HYABA</name>
<dbReference type="InterPro" id="IPR000719">
    <property type="entry name" value="Prot_kinase_dom"/>
</dbReference>
<gene>
    <name evidence="8" type="ORF">HBR001_LOCUS6355</name>
</gene>
<sequence length="571" mass="64231">MFRPICAAAAAPAATDTVRFVAGNYHSDSMLDAAHDDIIYDELNVVLTRSSPSPHLVRAVAPVALCAAPHETRQRYDHMVVAVEASSTSQTVNGLLDPTRHDSARSFLSIADVAPLSNVSLAKVGTPSTARYVLDETVNDATVRATRDSDESATTTTTGAGANETTRPQATTAVGDVYRYHATDVEEDEMEELRWKILEQVFQRYSQQEQKCEEWGRYTEQDTRVAFVHGARRASIMAEKKFHDNAVRDAMGKANATWVEERRNRVQEEVRQFYRDEMRHKQALTLTRLEKVSPFSKFPVLGNRFLPLRLRGKGGHGEVWDVVDYANNKELCALKLSTSICHAQREHRVHSRLGHPNIVQVGKVSFIIRYQRRLYTAFTVASVHSDLQQLIEMYGYFDDDSAYKVLSQLLSALKYLHEDMGVAHYDLKPSNILIDQDGCVKLTDFDLARDVKSPTSKSTVGTLRYLPPECFCPKRGDCAATAEKADMWMVGVVYCMMITGKHPICPDKPTHAEVKSMMSRYKGELRYARPVSDLSRWILQGCLQPDPRCRPTAAQLLLALQNVMLQQCPTR</sequence>
<dbReference type="CDD" id="cd14014">
    <property type="entry name" value="STKc_PknB_like"/>
    <property type="match status" value="1"/>
</dbReference>
<dbReference type="PROSITE" id="PS00108">
    <property type="entry name" value="PROTEIN_KINASE_ST"/>
    <property type="match status" value="1"/>
</dbReference>
<keyword evidence="4" id="KW-0418">Kinase</keyword>
<keyword evidence="3" id="KW-0547">Nucleotide-binding</keyword>
<evidence type="ECO:0000313" key="9">
    <source>
        <dbReference type="Proteomes" id="UP001162031"/>
    </source>
</evidence>
<dbReference type="PANTHER" id="PTHR22974:SF23">
    <property type="entry name" value="TOUSLED-LIKE KINASE, ISOFORM G"/>
    <property type="match status" value="1"/>
</dbReference>
<dbReference type="GO" id="GO:0035556">
    <property type="term" value="P:intracellular signal transduction"/>
    <property type="evidence" value="ECO:0007669"/>
    <property type="project" value="TreeGrafter"/>
</dbReference>
<dbReference type="GO" id="GO:0004674">
    <property type="term" value="F:protein serine/threonine kinase activity"/>
    <property type="evidence" value="ECO:0007669"/>
    <property type="project" value="UniProtKB-KW"/>
</dbReference>
<dbReference type="Gene3D" id="1.10.510.10">
    <property type="entry name" value="Transferase(Phosphotransferase) domain 1"/>
    <property type="match status" value="1"/>
</dbReference>
<keyword evidence="5" id="KW-0067">ATP-binding</keyword>
<evidence type="ECO:0000256" key="6">
    <source>
        <dbReference type="SAM" id="MobiDB-lite"/>
    </source>
</evidence>
<keyword evidence="2" id="KW-0808">Transferase</keyword>
<feature type="region of interest" description="Disordered" evidence="6">
    <location>
        <begin position="145"/>
        <end position="165"/>
    </location>
</feature>
<evidence type="ECO:0000256" key="4">
    <source>
        <dbReference type="ARBA" id="ARBA00022777"/>
    </source>
</evidence>
<dbReference type="GO" id="GO:0005634">
    <property type="term" value="C:nucleus"/>
    <property type="evidence" value="ECO:0007669"/>
    <property type="project" value="TreeGrafter"/>
</dbReference>
<dbReference type="GO" id="GO:0007059">
    <property type="term" value="P:chromosome segregation"/>
    <property type="evidence" value="ECO:0007669"/>
    <property type="project" value="TreeGrafter"/>
</dbReference>
<dbReference type="EMBL" id="CANTFL010001248">
    <property type="protein sequence ID" value="CAI5735037.1"/>
    <property type="molecule type" value="Genomic_DNA"/>
</dbReference>
<accession>A0AAV0UDY1</accession>
<dbReference type="AlphaFoldDB" id="A0AAV0UDY1"/>
<feature type="compositionally biased region" description="Low complexity" evidence="6">
    <location>
        <begin position="152"/>
        <end position="165"/>
    </location>
</feature>
<dbReference type="SUPFAM" id="SSF56112">
    <property type="entry name" value="Protein kinase-like (PK-like)"/>
    <property type="match status" value="1"/>
</dbReference>
<dbReference type="InterPro" id="IPR011009">
    <property type="entry name" value="Kinase-like_dom_sf"/>
</dbReference>
<keyword evidence="9" id="KW-1185">Reference proteome</keyword>
<evidence type="ECO:0000259" key="7">
    <source>
        <dbReference type="PROSITE" id="PS50011"/>
    </source>
</evidence>